<organism evidence="2 3">
    <name type="scientific">Pristionchus entomophagus</name>
    <dbReference type="NCBI Taxonomy" id="358040"/>
    <lineage>
        <taxon>Eukaryota</taxon>
        <taxon>Metazoa</taxon>
        <taxon>Ecdysozoa</taxon>
        <taxon>Nematoda</taxon>
        <taxon>Chromadorea</taxon>
        <taxon>Rhabditida</taxon>
        <taxon>Rhabditina</taxon>
        <taxon>Diplogasteromorpha</taxon>
        <taxon>Diplogasteroidea</taxon>
        <taxon>Neodiplogasteridae</taxon>
        <taxon>Pristionchus</taxon>
    </lineage>
</organism>
<dbReference type="AlphaFoldDB" id="A0AAV5T0V4"/>
<dbReference type="Proteomes" id="UP001432027">
    <property type="component" value="Unassembled WGS sequence"/>
</dbReference>
<accession>A0AAV5T0V4</accession>
<evidence type="ECO:0000256" key="1">
    <source>
        <dbReference type="SAM" id="Phobius"/>
    </source>
</evidence>
<evidence type="ECO:0008006" key="4">
    <source>
        <dbReference type="Google" id="ProtNLM"/>
    </source>
</evidence>
<gene>
    <name evidence="2" type="ORF">PENTCL1PPCAC_11291</name>
</gene>
<proteinExistence type="predicted"/>
<feature type="transmembrane region" description="Helical" evidence="1">
    <location>
        <begin position="78"/>
        <end position="95"/>
    </location>
</feature>
<feature type="non-terminal residue" evidence="2">
    <location>
        <position position="1"/>
    </location>
</feature>
<protein>
    <recommendedName>
        <fullName evidence="4">G protein-coupled receptor</fullName>
    </recommendedName>
</protein>
<name>A0AAV5T0V4_9BILA</name>
<keyword evidence="1" id="KW-1133">Transmembrane helix</keyword>
<keyword evidence="1" id="KW-0472">Membrane</keyword>
<evidence type="ECO:0000313" key="3">
    <source>
        <dbReference type="Proteomes" id="UP001432027"/>
    </source>
</evidence>
<feature type="non-terminal residue" evidence="2">
    <location>
        <position position="121"/>
    </location>
</feature>
<comment type="caution">
    <text evidence="2">The sequence shown here is derived from an EMBL/GenBank/DDBJ whole genome shotgun (WGS) entry which is preliminary data.</text>
</comment>
<keyword evidence="3" id="KW-1185">Reference proteome</keyword>
<dbReference type="EMBL" id="BTSX01000003">
    <property type="protein sequence ID" value="GMS89116.1"/>
    <property type="molecule type" value="Genomic_DNA"/>
</dbReference>
<reference evidence="2" key="1">
    <citation type="submission" date="2023-10" db="EMBL/GenBank/DDBJ databases">
        <title>Genome assembly of Pristionchus species.</title>
        <authorList>
            <person name="Yoshida K."/>
            <person name="Sommer R.J."/>
        </authorList>
    </citation>
    <scope>NUCLEOTIDE SEQUENCE</scope>
    <source>
        <strain evidence="2">RS0144</strain>
    </source>
</reference>
<keyword evidence="1" id="KW-0812">Transmembrane</keyword>
<evidence type="ECO:0000313" key="2">
    <source>
        <dbReference type="EMBL" id="GMS89116.1"/>
    </source>
</evidence>
<sequence length="121" mass="14303">LLLLFHPQNFTSQIHHFSSHSFISALQFLVSSCHFIDRWRDHAIRLQSVNSLQSAFISTLIPFRLFFFFSFLSSLPSFSHHFFVLLLNFLLHFVYRMGQRTIHSIFHLLQIHSSINQSTSH</sequence>